<dbReference type="EMBL" id="KV425558">
    <property type="protein sequence ID" value="KZT28257.1"/>
    <property type="molecule type" value="Genomic_DNA"/>
</dbReference>
<sequence length="335" mass="38609">MYRRKSLVNLPPELLYNICAALLADYFHSLFMDDEEPQWHALENLTLVCHLVRDVTGKVVSHALRLTQTQDGSWEKNPRDILKAMRQRGHYSRHDSVKYIESILKILETTNSKEYDLTPLFVYEAIFSIHSMFTRLRTYCDGVDPALRLPIWKSTRGNITMLARKTCTLAARLTQPYLRDVLAEAATDVYSLVFYVTLFLDMYELLDKALYQWDDLDNTLITPPSDEEWESCFAQISKGLKALKERDAGLEHSKALEQHIHRGSICFIEKGAAPEIVRTALLTTDICLILVPLAEWDWYDKHGINKSAKELLDELEPLLPETYNVRALTVNEEGE</sequence>
<dbReference type="InParanoid" id="A0A165UJC8"/>
<reference evidence="1 2" key="1">
    <citation type="journal article" date="2016" name="Mol. Biol. Evol.">
        <title>Comparative Genomics of Early-Diverging Mushroom-Forming Fungi Provides Insights into the Origins of Lignocellulose Decay Capabilities.</title>
        <authorList>
            <person name="Nagy L.G."/>
            <person name="Riley R."/>
            <person name="Tritt A."/>
            <person name="Adam C."/>
            <person name="Daum C."/>
            <person name="Floudas D."/>
            <person name="Sun H."/>
            <person name="Yadav J.S."/>
            <person name="Pangilinan J."/>
            <person name="Larsson K.H."/>
            <person name="Matsuura K."/>
            <person name="Barry K."/>
            <person name="Labutti K."/>
            <person name="Kuo R."/>
            <person name="Ohm R.A."/>
            <person name="Bhattacharya S.S."/>
            <person name="Shirouzu T."/>
            <person name="Yoshinaga Y."/>
            <person name="Martin F.M."/>
            <person name="Grigoriev I.V."/>
            <person name="Hibbett D.S."/>
        </authorList>
    </citation>
    <scope>NUCLEOTIDE SEQUENCE [LARGE SCALE GENOMIC DNA]</scope>
    <source>
        <strain evidence="1 2">HHB14362 ss-1</strain>
    </source>
</reference>
<evidence type="ECO:0000313" key="1">
    <source>
        <dbReference type="EMBL" id="KZT28257.1"/>
    </source>
</evidence>
<name>A0A165UJC8_9AGAM</name>
<gene>
    <name evidence="1" type="ORF">NEOLEDRAFT_1129610</name>
</gene>
<accession>A0A165UJC8</accession>
<organism evidence="1 2">
    <name type="scientific">Neolentinus lepideus HHB14362 ss-1</name>
    <dbReference type="NCBI Taxonomy" id="1314782"/>
    <lineage>
        <taxon>Eukaryota</taxon>
        <taxon>Fungi</taxon>
        <taxon>Dikarya</taxon>
        <taxon>Basidiomycota</taxon>
        <taxon>Agaricomycotina</taxon>
        <taxon>Agaricomycetes</taxon>
        <taxon>Gloeophyllales</taxon>
        <taxon>Gloeophyllaceae</taxon>
        <taxon>Neolentinus</taxon>
    </lineage>
</organism>
<dbReference type="Proteomes" id="UP000076761">
    <property type="component" value="Unassembled WGS sequence"/>
</dbReference>
<dbReference type="AlphaFoldDB" id="A0A165UJC8"/>
<proteinExistence type="predicted"/>
<dbReference type="OrthoDB" id="10297806at2759"/>
<keyword evidence="2" id="KW-1185">Reference proteome</keyword>
<evidence type="ECO:0000313" key="2">
    <source>
        <dbReference type="Proteomes" id="UP000076761"/>
    </source>
</evidence>
<protein>
    <submittedName>
        <fullName evidence="1">Uncharacterized protein</fullName>
    </submittedName>
</protein>